<evidence type="ECO:0000313" key="1">
    <source>
        <dbReference type="EMBL" id="KAH3885882.1"/>
    </source>
</evidence>
<name>A0A9D4N337_DREPO</name>
<proteinExistence type="predicted"/>
<reference evidence="1" key="1">
    <citation type="journal article" date="2019" name="bioRxiv">
        <title>The Genome of the Zebra Mussel, Dreissena polymorpha: A Resource for Invasive Species Research.</title>
        <authorList>
            <person name="McCartney M.A."/>
            <person name="Auch B."/>
            <person name="Kono T."/>
            <person name="Mallez S."/>
            <person name="Zhang Y."/>
            <person name="Obille A."/>
            <person name="Becker A."/>
            <person name="Abrahante J.E."/>
            <person name="Garbe J."/>
            <person name="Badalamenti J.P."/>
            <person name="Herman A."/>
            <person name="Mangelson H."/>
            <person name="Liachko I."/>
            <person name="Sullivan S."/>
            <person name="Sone E.D."/>
            <person name="Koren S."/>
            <person name="Silverstein K.A.T."/>
            <person name="Beckman K.B."/>
            <person name="Gohl D.M."/>
        </authorList>
    </citation>
    <scope>NUCLEOTIDE SEQUENCE</scope>
    <source>
        <strain evidence="1">Duluth1</strain>
        <tissue evidence="1">Whole animal</tissue>
    </source>
</reference>
<organism evidence="1 2">
    <name type="scientific">Dreissena polymorpha</name>
    <name type="common">Zebra mussel</name>
    <name type="synonym">Mytilus polymorpha</name>
    <dbReference type="NCBI Taxonomy" id="45954"/>
    <lineage>
        <taxon>Eukaryota</taxon>
        <taxon>Metazoa</taxon>
        <taxon>Spiralia</taxon>
        <taxon>Lophotrochozoa</taxon>
        <taxon>Mollusca</taxon>
        <taxon>Bivalvia</taxon>
        <taxon>Autobranchia</taxon>
        <taxon>Heteroconchia</taxon>
        <taxon>Euheterodonta</taxon>
        <taxon>Imparidentia</taxon>
        <taxon>Neoheterodontei</taxon>
        <taxon>Myida</taxon>
        <taxon>Dreissenoidea</taxon>
        <taxon>Dreissenidae</taxon>
        <taxon>Dreissena</taxon>
    </lineage>
</organism>
<comment type="caution">
    <text evidence="1">The sequence shown here is derived from an EMBL/GenBank/DDBJ whole genome shotgun (WGS) entry which is preliminary data.</text>
</comment>
<reference evidence="1" key="2">
    <citation type="submission" date="2020-11" db="EMBL/GenBank/DDBJ databases">
        <authorList>
            <person name="McCartney M.A."/>
            <person name="Auch B."/>
            <person name="Kono T."/>
            <person name="Mallez S."/>
            <person name="Becker A."/>
            <person name="Gohl D.M."/>
            <person name="Silverstein K.A.T."/>
            <person name="Koren S."/>
            <person name="Bechman K.B."/>
            <person name="Herman A."/>
            <person name="Abrahante J.E."/>
            <person name="Garbe J."/>
        </authorList>
    </citation>
    <scope>NUCLEOTIDE SEQUENCE</scope>
    <source>
        <strain evidence="1">Duluth1</strain>
        <tissue evidence="1">Whole animal</tissue>
    </source>
</reference>
<keyword evidence="2" id="KW-1185">Reference proteome</keyword>
<gene>
    <name evidence="1" type="ORF">DPMN_009880</name>
</gene>
<dbReference type="EMBL" id="JAIWYP010000001">
    <property type="protein sequence ID" value="KAH3885882.1"/>
    <property type="molecule type" value="Genomic_DNA"/>
</dbReference>
<dbReference type="AlphaFoldDB" id="A0A9D4N337"/>
<dbReference type="Proteomes" id="UP000828390">
    <property type="component" value="Unassembled WGS sequence"/>
</dbReference>
<evidence type="ECO:0000313" key="2">
    <source>
        <dbReference type="Proteomes" id="UP000828390"/>
    </source>
</evidence>
<accession>A0A9D4N337</accession>
<protein>
    <submittedName>
        <fullName evidence="1">Uncharacterized protein</fullName>
    </submittedName>
</protein>
<sequence>MSSQLLELHKPIRNKKNVVEANVDGNCDPPLAQLLQLAQEIQHEDVLPMKTGSQGGFITTSTWSSLKTEGEIRPFFIHDLQCGLGSRSVCDGTFRKF</sequence>